<accession>A0A084AGG5</accession>
<evidence type="ECO:0000256" key="1">
    <source>
        <dbReference type="ARBA" id="ARBA00011062"/>
    </source>
</evidence>
<dbReference type="Pfam" id="PF01975">
    <property type="entry name" value="SurE"/>
    <property type="match status" value="1"/>
</dbReference>
<feature type="chain" id="PRO_5001770925" description="Survival protein SurE-like phosphatase/nucleotidase domain-containing protein" evidence="4">
    <location>
        <begin position="21"/>
        <end position="323"/>
    </location>
</feature>
<dbReference type="OrthoDB" id="4018688at2759"/>
<name>A0A084AGG5_STACB</name>
<dbReference type="InterPro" id="IPR002828">
    <property type="entry name" value="SurE-like_Pase/nucleotidase"/>
</dbReference>
<evidence type="ECO:0000259" key="5">
    <source>
        <dbReference type="Pfam" id="PF01975"/>
    </source>
</evidence>
<evidence type="ECO:0000256" key="4">
    <source>
        <dbReference type="SAM" id="SignalP"/>
    </source>
</evidence>
<feature type="domain" description="Survival protein SurE-like phosphatase/nucleotidase" evidence="5">
    <location>
        <begin position="23"/>
        <end position="232"/>
    </location>
</feature>
<comment type="similarity">
    <text evidence="1">Belongs to the SurE nucleotidase family.</text>
</comment>
<keyword evidence="2" id="KW-0479">Metal-binding</keyword>
<dbReference type="GO" id="GO:0046872">
    <property type="term" value="F:metal ion binding"/>
    <property type="evidence" value="ECO:0007669"/>
    <property type="project" value="UniProtKB-KW"/>
</dbReference>
<dbReference type="Gene3D" id="3.40.1210.10">
    <property type="entry name" value="Survival protein SurE-like phosphatase/nucleotidase"/>
    <property type="match status" value="1"/>
</dbReference>
<reference evidence="6 7" key="1">
    <citation type="journal article" date="2014" name="BMC Genomics">
        <title>Comparative genome sequencing reveals chemotype-specific gene clusters in the toxigenic black mold Stachybotrys.</title>
        <authorList>
            <person name="Semeiks J."/>
            <person name="Borek D."/>
            <person name="Otwinowski Z."/>
            <person name="Grishin N.V."/>
        </authorList>
    </citation>
    <scope>NUCLEOTIDE SEQUENCE [LARGE SCALE GENOMIC DNA]</scope>
    <source>
        <strain evidence="7">CBS 109288 / IBT 7711</strain>
    </source>
</reference>
<sequence length="323" mass="36357">MKAAAYLGFALQVLAIPVQALRIFQTNENGWAALYFRTLNNMLKANGHDVFAMAPAQNHPGTGKKLGKPTFRKKPCDYDTCPPNSGRWGYNGSRTDLMWINAYPVVAMEYGIQRFSREYWNGEAADIAIAGVNHGAALWMNVHFSGGVKAAVWAAKKAGIPAIAFNAFTPYPFWNEHPTTLPWNIQPEPPGAQVYAELATQLINQLALSGPPYLPRNVFLNVNFHEVTPECANSSNWKWVLTRINQGTFSPQDVFHCFQHRLPHEFDVYYFHKGNIKQCFIPISIGDARDVSTVNDGFTNNRILHKGRQRDVLDKLRPMLSCF</sequence>
<protein>
    <recommendedName>
        <fullName evidence="5">Survival protein SurE-like phosphatase/nucleotidase domain-containing protein</fullName>
    </recommendedName>
</protein>
<dbReference type="InterPro" id="IPR036523">
    <property type="entry name" value="SurE-like_sf"/>
</dbReference>
<feature type="signal peptide" evidence="4">
    <location>
        <begin position="1"/>
        <end position="20"/>
    </location>
</feature>
<keyword evidence="7" id="KW-1185">Reference proteome</keyword>
<dbReference type="Proteomes" id="UP000028045">
    <property type="component" value="Unassembled WGS sequence"/>
</dbReference>
<evidence type="ECO:0000313" key="7">
    <source>
        <dbReference type="Proteomes" id="UP000028045"/>
    </source>
</evidence>
<keyword evidence="3" id="KW-0378">Hydrolase</keyword>
<dbReference type="AlphaFoldDB" id="A0A084AGG5"/>
<evidence type="ECO:0000313" key="6">
    <source>
        <dbReference type="EMBL" id="KEY64394.1"/>
    </source>
</evidence>
<proteinExistence type="inferred from homology"/>
<dbReference type="SUPFAM" id="SSF64167">
    <property type="entry name" value="SurE-like"/>
    <property type="match status" value="1"/>
</dbReference>
<dbReference type="EMBL" id="KL648739">
    <property type="protein sequence ID" value="KEY64394.1"/>
    <property type="molecule type" value="Genomic_DNA"/>
</dbReference>
<dbReference type="PANTHER" id="PTHR30457">
    <property type="entry name" value="5'-NUCLEOTIDASE SURE"/>
    <property type="match status" value="1"/>
</dbReference>
<dbReference type="GO" id="GO:0008252">
    <property type="term" value="F:nucleotidase activity"/>
    <property type="evidence" value="ECO:0007669"/>
    <property type="project" value="InterPro"/>
</dbReference>
<evidence type="ECO:0000256" key="3">
    <source>
        <dbReference type="ARBA" id="ARBA00022801"/>
    </source>
</evidence>
<organism evidence="6 7">
    <name type="scientific">Stachybotrys chartarum (strain CBS 109288 / IBT 7711)</name>
    <name type="common">Toxic black mold</name>
    <name type="synonym">Stilbospora chartarum</name>
    <dbReference type="NCBI Taxonomy" id="1280523"/>
    <lineage>
        <taxon>Eukaryota</taxon>
        <taxon>Fungi</taxon>
        <taxon>Dikarya</taxon>
        <taxon>Ascomycota</taxon>
        <taxon>Pezizomycotina</taxon>
        <taxon>Sordariomycetes</taxon>
        <taxon>Hypocreomycetidae</taxon>
        <taxon>Hypocreales</taxon>
        <taxon>Stachybotryaceae</taxon>
        <taxon>Stachybotrys</taxon>
    </lineage>
</organism>
<dbReference type="PANTHER" id="PTHR30457:SF0">
    <property type="entry name" value="PHOSPHATASE, PUTATIVE (AFU_ORTHOLOGUE AFUA_4G01070)-RELATED"/>
    <property type="match status" value="1"/>
</dbReference>
<gene>
    <name evidence="6" type="ORF">S7711_08455</name>
</gene>
<dbReference type="InterPro" id="IPR030048">
    <property type="entry name" value="SurE"/>
</dbReference>
<keyword evidence="4" id="KW-0732">Signal</keyword>
<evidence type="ECO:0000256" key="2">
    <source>
        <dbReference type="ARBA" id="ARBA00022723"/>
    </source>
</evidence>
<dbReference type="HOGENOM" id="CLU_045192_0_1_1"/>